<feature type="non-terminal residue" evidence="1">
    <location>
        <position position="94"/>
    </location>
</feature>
<accession>A0A813IQK9</accession>
<evidence type="ECO:0000313" key="2">
    <source>
        <dbReference type="Proteomes" id="UP000626109"/>
    </source>
</evidence>
<gene>
    <name evidence="1" type="ORF">PGLA2088_LOCUS11866</name>
</gene>
<organism evidence="1 2">
    <name type="scientific">Polarella glacialis</name>
    <name type="common">Dinoflagellate</name>
    <dbReference type="NCBI Taxonomy" id="89957"/>
    <lineage>
        <taxon>Eukaryota</taxon>
        <taxon>Sar</taxon>
        <taxon>Alveolata</taxon>
        <taxon>Dinophyceae</taxon>
        <taxon>Suessiales</taxon>
        <taxon>Suessiaceae</taxon>
        <taxon>Polarella</taxon>
    </lineage>
</organism>
<dbReference type="AlphaFoldDB" id="A0A813IQK9"/>
<protein>
    <submittedName>
        <fullName evidence="1">Uncharacterized protein</fullName>
    </submittedName>
</protein>
<reference evidence="1" key="1">
    <citation type="submission" date="2021-02" db="EMBL/GenBank/DDBJ databases">
        <authorList>
            <person name="Dougan E. K."/>
            <person name="Rhodes N."/>
            <person name="Thang M."/>
            <person name="Chan C."/>
        </authorList>
    </citation>
    <scope>NUCLEOTIDE SEQUENCE</scope>
</reference>
<dbReference type="EMBL" id="CAJNNW010013844">
    <property type="protein sequence ID" value="CAE8655874.1"/>
    <property type="molecule type" value="Genomic_DNA"/>
</dbReference>
<comment type="caution">
    <text evidence="1">The sequence shown here is derived from an EMBL/GenBank/DDBJ whole genome shotgun (WGS) entry which is preliminary data.</text>
</comment>
<dbReference type="Proteomes" id="UP000626109">
    <property type="component" value="Unassembled WGS sequence"/>
</dbReference>
<name>A0A813IQK9_POLGL</name>
<sequence>YSARATGLGSGVGGSGGFLAQFSSAALQCVLTAMKARGSHMVRCTEALGEAPLAHRGGGSLTRASRALQDLEAHVLEHQLGSVVPLLAARRLRQ</sequence>
<feature type="non-terminal residue" evidence="1">
    <location>
        <position position="1"/>
    </location>
</feature>
<evidence type="ECO:0000313" key="1">
    <source>
        <dbReference type="EMBL" id="CAE8655874.1"/>
    </source>
</evidence>
<proteinExistence type="predicted"/>